<reference evidence="3" key="1">
    <citation type="journal article" date="2013" name="Nature">
        <title>Draft genome of the wheat A-genome progenitor Triticum urartu.</title>
        <authorList>
            <person name="Ling H.Q."/>
            <person name="Zhao S."/>
            <person name="Liu D."/>
            <person name="Wang J."/>
            <person name="Sun H."/>
            <person name="Zhang C."/>
            <person name="Fan H."/>
            <person name="Li D."/>
            <person name="Dong L."/>
            <person name="Tao Y."/>
            <person name="Gao C."/>
            <person name="Wu H."/>
            <person name="Li Y."/>
            <person name="Cui Y."/>
            <person name="Guo X."/>
            <person name="Zheng S."/>
            <person name="Wang B."/>
            <person name="Yu K."/>
            <person name="Liang Q."/>
            <person name="Yang W."/>
            <person name="Lou X."/>
            <person name="Chen J."/>
            <person name="Feng M."/>
            <person name="Jian J."/>
            <person name="Zhang X."/>
            <person name="Luo G."/>
            <person name="Jiang Y."/>
            <person name="Liu J."/>
            <person name="Wang Z."/>
            <person name="Sha Y."/>
            <person name="Zhang B."/>
            <person name="Wu H."/>
            <person name="Tang D."/>
            <person name="Shen Q."/>
            <person name="Xue P."/>
            <person name="Zou S."/>
            <person name="Wang X."/>
            <person name="Liu X."/>
            <person name="Wang F."/>
            <person name="Yang Y."/>
            <person name="An X."/>
            <person name="Dong Z."/>
            <person name="Zhang K."/>
            <person name="Zhang X."/>
            <person name="Luo M.C."/>
            <person name="Dvorak J."/>
            <person name="Tong Y."/>
            <person name="Wang J."/>
            <person name="Yang H."/>
            <person name="Li Z."/>
            <person name="Wang D."/>
            <person name="Zhang A."/>
            <person name="Wang J."/>
        </authorList>
    </citation>
    <scope>NUCLEOTIDE SEQUENCE</scope>
    <source>
        <strain evidence="3">cv. G1812</strain>
    </source>
</reference>
<evidence type="ECO:0000256" key="1">
    <source>
        <dbReference type="SAM" id="MobiDB-lite"/>
    </source>
</evidence>
<dbReference type="Gramene" id="TuG1812G0300003771.01.T01">
    <property type="protein sequence ID" value="TuG1812G0300003771.01.T01"/>
    <property type="gene ID" value="TuG1812G0300003771.01"/>
</dbReference>
<evidence type="ECO:0000313" key="3">
    <source>
        <dbReference type="Proteomes" id="UP000015106"/>
    </source>
</evidence>
<accession>A0A8R7PW43</accession>
<organism evidence="2 3">
    <name type="scientific">Triticum urartu</name>
    <name type="common">Red wild einkorn</name>
    <name type="synonym">Crithodium urartu</name>
    <dbReference type="NCBI Taxonomy" id="4572"/>
    <lineage>
        <taxon>Eukaryota</taxon>
        <taxon>Viridiplantae</taxon>
        <taxon>Streptophyta</taxon>
        <taxon>Embryophyta</taxon>
        <taxon>Tracheophyta</taxon>
        <taxon>Spermatophyta</taxon>
        <taxon>Magnoliopsida</taxon>
        <taxon>Liliopsida</taxon>
        <taxon>Poales</taxon>
        <taxon>Poaceae</taxon>
        <taxon>BOP clade</taxon>
        <taxon>Pooideae</taxon>
        <taxon>Triticodae</taxon>
        <taxon>Triticeae</taxon>
        <taxon>Triticinae</taxon>
        <taxon>Triticum</taxon>
    </lineage>
</organism>
<dbReference type="AlphaFoldDB" id="A0A8R7PW43"/>
<keyword evidence="3" id="KW-1185">Reference proteome</keyword>
<reference evidence="2" key="3">
    <citation type="submission" date="2022-06" db="UniProtKB">
        <authorList>
            <consortium name="EnsemblPlants"/>
        </authorList>
    </citation>
    <scope>IDENTIFICATION</scope>
</reference>
<feature type="compositionally biased region" description="Low complexity" evidence="1">
    <location>
        <begin position="65"/>
        <end position="76"/>
    </location>
</feature>
<evidence type="ECO:0000313" key="2">
    <source>
        <dbReference type="EnsemblPlants" id="TuG1812G0300003771.01.T01"/>
    </source>
</evidence>
<name>A0A8R7PW43_TRIUA</name>
<dbReference type="Proteomes" id="UP000015106">
    <property type="component" value="Chromosome 3"/>
</dbReference>
<reference evidence="2" key="2">
    <citation type="submission" date="2018-03" db="EMBL/GenBank/DDBJ databases">
        <title>The Triticum urartu genome reveals the dynamic nature of wheat genome evolution.</title>
        <authorList>
            <person name="Ling H."/>
            <person name="Ma B."/>
            <person name="Shi X."/>
            <person name="Liu H."/>
            <person name="Dong L."/>
            <person name="Sun H."/>
            <person name="Cao Y."/>
            <person name="Gao Q."/>
            <person name="Zheng S."/>
            <person name="Li Y."/>
            <person name="Yu Y."/>
            <person name="Du H."/>
            <person name="Qi M."/>
            <person name="Li Y."/>
            <person name="Yu H."/>
            <person name="Cui Y."/>
            <person name="Wang N."/>
            <person name="Chen C."/>
            <person name="Wu H."/>
            <person name="Zhao Y."/>
            <person name="Zhang J."/>
            <person name="Li Y."/>
            <person name="Zhou W."/>
            <person name="Zhang B."/>
            <person name="Hu W."/>
            <person name="Eijk M."/>
            <person name="Tang J."/>
            <person name="Witsenboer H."/>
            <person name="Zhao S."/>
            <person name="Li Z."/>
            <person name="Zhang A."/>
            <person name="Wang D."/>
            <person name="Liang C."/>
        </authorList>
    </citation>
    <scope>NUCLEOTIDE SEQUENCE [LARGE SCALE GENOMIC DNA]</scope>
    <source>
        <strain evidence="2">cv. G1812</strain>
    </source>
</reference>
<sequence>GDCPQPPPTPLVLAPRAATWIRRAAHTLTSTSPSAPLACLQHWLCAAQQSTPPTPPTPSHLPDQVAAPLVVVSSSPPAAPPRPQRNHSSGSRSMESGDHGRAARRHEMWISAPVGVVHERAGDDGSNAVHSGSCRGALWWPLWYSSVAGQLGDATGAVS</sequence>
<protein>
    <submittedName>
        <fullName evidence="2">Uncharacterized protein</fullName>
    </submittedName>
</protein>
<dbReference type="EnsemblPlants" id="TuG1812G0300003771.01.T01">
    <property type="protein sequence ID" value="TuG1812G0300003771.01.T01"/>
    <property type="gene ID" value="TuG1812G0300003771.01"/>
</dbReference>
<feature type="region of interest" description="Disordered" evidence="1">
    <location>
        <begin position="49"/>
        <end position="103"/>
    </location>
</feature>
<proteinExistence type="predicted"/>